<name>A0A6A6BGI8_9PEZI</name>
<dbReference type="RefSeq" id="XP_033398147.1">
    <property type="nucleotide sequence ID" value="XM_033540374.1"/>
</dbReference>
<accession>A0A6A6BGI8</accession>
<dbReference type="GeneID" id="54297870"/>
<keyword evidence="2" id="KW-1185">Reference proteome</keyword>
<proteinExistence type="predicted"/>
<organism evidence="1 2">
    <name type="scientific">Aplosporella prunicola CBS 121167</name>
    <dbReference type="NCBI Taxonomy" id="1176127"/>
    <lineage>
        <taxon>Eukaryota</taxon>
        <taxon>Fungi</taxon>
        <taxon>Dikarya</taxon>
        <taxon>Ascomycota</taxon>
        <taxon>Pezizomycotina</taxon>
        <taxon>Dothideomycetes</taxon>
        <taxon>Dothideomycetes incertae sedis</taxon>
        <taxon>Botryosphaeriales</taxon>
        <taxon>Aplosporellaceae</taxon>
        <taxon>Aplosporella</taxon>
    </lineage>
</organism>
<sequence length="98" mass="10317">MRAQPRIYTLDPHTRTRMRTCTHTSIWLCVCANGTGSALPPALLLRACPAPPPRRAVPACPPVVALTGSAANNSVLVPYPTGPYLPCPALPCPAMPCS</sequence>
<dbReference type="Proteomes" id="UP000799438">
    <property type="component" value="Unassembled WGS sequence"/>
</dbReference>
<protein>
    <submittedName>
        <fullName evidence="1">Uncharacterized protein</fullName>
    </submittedName>
</protein>
<dbReference type="EMBL" id="ML995484">
    <property type="protein sequence ID" value="KAF2142435.1"/>
    <property type="molecule type" value="Genomic_DNA"/>
</dbReference>
<dbReference type="AlphaFoldDB" id="A0A6A6BGI8"/>
<evidence type="ECO:0000313" key="2">
    <source>
        <dbReference type="Proteomes" id="UP000799438"/>
    </source>
</evidence>
<reference evidence="1" key="1">
    <citation type="journal article" date="2020" name="Stud. Mycol.">
        <title>101 Dothideomycetes genomes: a test case for predicting lifestyles and emergence of pathogens.</title>
        <authorList>
            <person name="Haridas S."/>
            <person name="Albert R."/>
            <person name="Binder M."/>
            <person name="Bloem J."/>
            <person name="Labutti K."/>
            <person name="Salamov A."/>
            <person name="Andreopoulos B."/>
            <person name="Baker S."/>
            <person name="Barry K."/>
            <person name="Bills G."/>
            <person name="Bluhm B."/>
            <person name="Cannon C."/>
            <person name="Castanera R."/>
            <person name="Culley D."/>
            <person name="Daum C."/>
            <person name="Ezra D."/>
            <person name="Gonzalez J."/>
            <person name="Henrissat B."/>
            <person name="Kuo A."/>
            <person name="Liang C."/>
            <person name="Lipzen A."/>
            <person name="Lutzoni F."/>
            <person name="Magnuson J."/>
            <person name="Mondo S."/>
            <person name="Nolan M."/>
            <person name="Ohm R."/>
            <person name="Pangilinan J."/>
            <person name="Park H.-J."/>
            <person name="Ramirez L."/>
            <person name="Alfaro M."/>
            <person name="Sun H."/>
            <person name="Tritt A."/>
            <person name="Yoshinaga Y."/>
            <person name="Zwiers L.-H."/>
            <person name="Turgeon B."/>
            <person name="Goodwin S."/>
            <person name="Spatafora J."/>
            <person name="Crous P."/>
            <person name="Grigoriev I."/>
        </authorList>
    </citation>
    <scope>NUCLEOTIDE SEQUENCE</scope>
    <source>
        <strain evidence="1">CBS 121167</strain>
    </source>
</reference>
<evidence type="ECO:0000313" key="1">
    <source>
        <dbReference type="EMBL" id="KAF2142435.1"/>
    </source>
</evidence>
<gene>
    <name evidence="1" type="ORF">K452DRAFT_286858</name>
</gene>